<feature type="region of interest" description="Disordered" evidence="5">
    <location>
        <begin position="391"/>
        <end position="432"/>
    </location>
</feature>
<feature type="domain" description="Core-binding (CB)" evidence="7">
    <location>
        <begin position="79"/>
        <end position="166"/>
    </location>
</feature>
<evidence type="ECO:0000259" key="7">
    <source>
        <dbReference type="PROSITE" id="PS51900"/>
    </source>
</evidence>
<evidence type="ECO:0000256" key="4">
    <source>
        <dbReference type="PROSITE-ProRule" id="PRU01248"/>
    </source>
</evidence>
<proteinExistence type="inferred from homology"/>
<dbReference type="Gene3D" id="1.10.443.10">
    <property type="entry name" value="Intergrase catalytic core"/>
    <property type="match status" value="1"/>
</dbReference>
<accession>A0ABY2RYV8</accession>
<feature type="domain" description="Tyr recombinase" evidence="6">
    <location>
        <begin position="189"/>
        <end position="396"/>
    </location>
</feature>
<reference evidence="8 9" key="1">
    <citation type="journal article" date="2015" name="Antonie Van Leeuwenhoek">
        <title>Prauserella endophytica sp. nov., an endophytic actinobacterium isolated from Tamarix taklamakanensis.</title>
        <authorList>
            <person name="Liu J.M."/>
            <person name="Habden X."/>
            <person name="Guo L."/>
            <person name="Tuo L."/>
            <person name="Jiang Z.K."/>
            <person name="Liu S.W."/>
            <person name="Liu X.F."/>
            <person name="Chen L."/>
            <person name="Li R.F."/>
            <person name="Zhang Y.Q."/>
            <person name="Sun C.H."/>
        </authorList>
    </citation>
    <scope>NUCLEOTIDE SEQUENCE [LARGE SCALE GENOMIC DNA]</scope>
    <source>
        <strain evidence="8 9">CGMCC 4.7182</strain>
    </source>
</reference>
<dbReference type="InterPro" id="IPR002104">
    <property type="entry name" value="Integrase_catalytic"/>
</dbReference>
<dbReference type="InterPro" id="IPR011010">
    <property type="entry name" value="DNA_brk_join_enz"/>
</dbReference>
<dbReference type="InterPro" id="IPR044068">
    <property type="entry name" value="CB"/>
</dbReference>
<dbReference type="PANTHER" id="PTHR30349">
    <property type="entry name" value="PHAGE INTEGRASE-RELATED"/>
    <property type="match status" value="1"/>
</dbReference>
<gene>
    <name evidence="8" type="ORF">FCN18_25420</name>
</gene>
<dbReference type="EMBL" id="SWMS01000016">
    <property type="protein sequence ID" value="TKG66183.1"/>
    <property type="molecule type" value="Genomic_DNA"/>
</dbReference>
<dbReference type="Gene3D" id="1.10.150.130">
    <property type="match status" value="1"/>
</dbReference>
<evidence type="ECO:0000256" key="1">
    <source>
        <dbReference type="ARBA" id="ARBA00008857"/>
    </source>
</evidence>
<dbReference type="Proteomes" id="UP000309992">
    <property type="component" value="Unassembled WGS sequence"/>
</dbReference>
<comment type="caution">
    <text evidence="8">The sequence shown here is derived from an EMBL/GenBank/DDBJ whole genome shotgun (WGS) entry which is preliminary data.</text>
</comment>
<keyword evidence="3" id="KW-0233">DNA recombination</keyword>
<evidence type="ECO:0000313" key="9">
    <source>
        <dbReference type="Proteomes" id="UP000309992"/>
    </source>
</evidence>
<evidence type="ECO:0000256" key="2">
    <source>
        <dbReference type="ARBA" id="ARBA00023125"/>
    </source>
</evidence>
<dbReference type="CDD" id="cd01189">
    <property type="entry name" value="INT_ICEBs1_C_like"/>
    <property type="match status" value="1"/>
</dbReference>
<name>A0ABY2RYV8_9PSEU</name>
<evidence type="ECO:0000313" key="8">
    <source>
        <dbReference type="EMBL" id="TKG66183.1"/>
    </source>
</evidence>
<evidence type="ECO:0000256" key="3">
    <source>
        <dbReference type="ARBA" id="ARBA00023172"/>
    </source>
</evidence>
<sequence length="432" mass="47715">MASVEDRWHRTVKLPDGTTAKERTDRYGTGLRWLVRWREPAGNERKQSFAKKVDADAHANRVEADKLTGAYIDVRAGKELFSSYATRWLADQTTDALTRENIGDRLRRYVEPYPLWNSPLNRIRAGALQSWLKSLAAVRTSGGSPLAASTRGVVFSHVSAILNAAVDDGLIGKNPARSSSVSAPRPDPRKVTPWPREWVIGMHEQLPERYRPFVTLGAGLGLRQGEMFGLSPDDVDFLRGWVNVQRQVKIVGNKLVFALPKGRKVRQVPLPSVVRDELAAHLAAHPAVTVKLPWEEGTGAPTTVRLVVTTRESRACNRNHFNQEVWKPAQERVGIPSSRENGCHALRHHYASVLLDAGESIKAVSEFLGHSSAAFTLKVYTHLMPESESRTRAAVDAALRPQRAPGAAEGGLTSTDVQNRRNSSDSMPRSAS</sequence>
<comment type="similarity">
    <text evidence="1">Belongs to the 'phage' integrase family.</text>
</comment>
<protein>
    <submittedName>
        <fullName evidence="8">Site-specific integrase</fullName>
    </submittedName>
</protein>
<dbReference type="RefSeq" id="WP_137096282.1">
    <property type="nucleotide sequence ID" value="NZ_SWMS01000016.1"/>
</dbReference>
<evidence type="ECO:0000259" key="6">
    <source>
        <dbReference type="PROSITE" id="PS51898"/>
    </source>
</evidence>
<dbReference type="InterPro" id="IPR010998">
    <property type="entry name" value="Integrase_recombinase_N"/>
</dbReference>
<dbReference type="SUPFAM" id="SSF56349">
    <property type="entry name" value="DNA breaking-rejoining enzymes"/>
    <property type="match status" value="1"/>
</dbReference>
<keyword evidence="9" id="KW-1185">Reference proteome</keyword>
<dbReference type="PROSITE" id="PS51900">
    <property type="entry name" value="CB"/>
    <property type="match status" value="1"/>
</dbReference>
<dbReference type="InterPro" id="IPR050090">
    <property type="entry name" value="Tyrosine_recombinase_XerCD"/>
</dbReference>
<keyword evidence="2 4" id="KW-0238">DNA-binding</keyword>
<dbReference type="Pfam" id="PF00589">
    <property type="entry name" value="Phage_integrase"/>
    <property type="match status" value="1"/>
</dbReference>
<dbReference type="PROSITE" id="PS51898">
    <property type="entry name" value="TYR_RECOMBINASE"/>
    <property type="match status" value="1"/>
</dbReference>
<organism evidence="8 9">
    <name type="scientific">Prauserella endophytica</name>
    <dbReference type="NCBI Taxonomy" id="1592324"/>
    <lineage>
        <taxon>Bacteria</taxon>
        <taxon>Bacillati</taxon>
        <taxon>Actinomycetota</taxon>
        <taxon>Actinomycetes</taxon>
        <taxon>Pseudonocardiales</taxon>
        <taxon>Pseudonocardiaceae</taxon>
        <taxon>Prauserella</taxon>
        <taxon>Prauserella coralliicola group</taxon>
    </lineage>
</organism>
<dbReference type="InterPro" id="IPR013762">
    <property type="entry name" value="Integrase-like_cat_sf"/>
</dbReference>
<evidence type="ECO:0000256" key="5">
    <source>
        <dbReference type="SAM" id="MobiDB-lite"/>
    </source>
</evidence>
<dbReference type="PANTHER" id="PTHR30349:SF64">
    <property type="entry name" value="PROPHAGE INTEGRASE INTD-RELATED"/>
    <property type="match status" value="1"/>
</dbReference>